<dbReference type="RefSeq" id="WP_141147149.1">
    <property type="nucleotide sequence ID" value="NZ_VHLG01000001.1"/>
</dbReference>
<sequence>MKQDHEMREALSDCEACGKLIFEGDPQCSTSDGITLCEDCAPMLSEVLDQAREIEREHDEDRLADWNFDTFDELREWINESAYKIAHAGDRKVLDG</sequence>
<dbReference type="EMBL" id="VHLG01000001">
    <property type="protein sequence ID" value="TPW33212.1"/>
    <property type="molecule type" value="Genomic_DNA"/>
</dbReference>
<gene>
    <name evidence="1" type="ORF">FJU08_01205</name>
</gene>
<dbReference type="Proteomes" id="UP000318801">
    <property type="component" value="Unassembled WGS sequence"/>
</dbReference>
<reference evidence="1 2" key="1">
    <citation type="submission" date="2019-06" db="EMBL/GenBank/DDBJ databases">
        <authorList>
            <person name="Li M."/>
        </authorList>
    </citation>
    <scope>NUCLEOTIDE SEQUENCE [LARGE SCALE GENOMIC DNA]</scope>
    <source>
        <strain evidence="1 2">BGMRC2036</strain>
    </source>
</reference>
<evidence type="ECO:0000313" key="1">
    <source>
        <dbReference type="EMBL" id="TPW33212.1"/>
    </source>
</evidence>
<evidence type="ECO:0000313" key="2">
    <source>
        <dbReference type="Proteomes" id="UP000318801"/>
    </source>
</evidence>
<keyword evidence="2" id="KW-1185">Reference proteome</keyword>
<proteinExistence type="predicted"/>
<dbReference type="OrthoDB" id="8404235at2"/>
<organism evidence="1 2">
    <name type="scientific">Martelella alba</name>
    <dbReference type="NCBI Taxonomy" id="2590451"/>
    <lineage>
        <taxon>Bacteria</taxon>
        <taxon>Pseudomonadati</taxon>
        <taxon>Pseudomonadota</taxon>
        <taxon>Alphaproteobacteria</taxon>
        <taxon>Hyphomicrobiales</taxon>
        <taxon>Aurantimonadaceae</taxon>
        <taxon>Martelella</taxon>
    </lineage>
</organism>
<accession>A0A506UIT6</accession>
<comment type="caution">
    <text evidence="1">The sequence shown here is derived from an EMBL/GenBank/DDBJ whole genome shotgun (WGS) entry which is preliminary data.</text>
</comment>
<name>A0A506UIT6_9HYPH</name>
<dbReference type="AlphaFoldDB" id="A0A506UIT6"/>
<protein>
    <submittedName>
        <fullName evidence="1">Uncharacterized protein</fullName>
    </submittedName>
</protein>